<dbReference type="OrthoDB" id="428734at2759"/>
<evidence type="ECO:0000256" key="2">
    <source>
        <dbReference type="SAM" id="MobiDB-lite"/>
    </source>
</evidence>
<feature type="coiled-coil region" evidence="1">
    <location>
        <begin position="1585"/>
        <end position="1616"/>
    </location>
</feature>
<feature type="compositionally biased region" description="Polar residues" evidence="2">
    <location>
        <begin position="2202"/>
        <end position="2227"/>
    </location>
</feature>
<organism evidence="4 5">
    <name type="scientific">Plasmodium gonderi</name>
    <dbReference type="NCBI Taxonomy" id="77519"/>
    <lineage>
        <taxon>Eukaryota</taxon>
        <taxon>Sar</taxon>
        <taxon>Alveolata</taxon>
        <taxon>Apicomplexa</taxon>
        <taxon>Aconoidasida</taxon>
        <taxon>Haemosporida</taxon>
        <taxon>Plasmodiidae</taxon>
        <taxon>Plasmodium</taxon>
        <taxon>Plasmodium (Plasmodium)</taxon>
    </lineage>
</organism>
<feature type="compositionally biased region" description="Polar residues" evidence="2">
    <location>
        <begin position="61"/>
        <end position="79"/>
    </location>
</feature>
<dbReference type="EMBL" id="BDQF01000011">
    <property type="protein sequence ID" value="GAW81362.1"/>
    <property type="molecule type" value="Genomic_DNA"/>
</dbReference>
<keyword evidence="1" id="KW-0175">Coiled coil</keyword>
<feature type="compositionally biased region" description="Basic and acidic residues" evidence="2">
    <location>
        <begin position="292"/>
        <end position="333"/>
    </location>
</feature>
<feature type="compositionally biased region" description="Polar residues" evidence="2">
    <location>
        <begin position="334"/>
        <end position="346"/>
    </location>
</feature>
<feature type="region of interest" description="Disordered" evidence="2">
    <location>
        <begin position="2251"/>
        <end position="2274"/>
    </location>
</feature>
<feature type="region of interest" description="Disordered" evidence="2">
    <location>
        <begin position="2199"/>
        <end position="2227"/>
    </location>
</feature>
<accession>A0A1Y1JKP2</accession>
<feature type="compositionally biased region" description="Basic residues" evidence="2">
    <location>
        <begin position="85"/>
        <end position="99"/>
    </location>
</feature>
<feature type="compositionally biased region" description="Polar residues" evidence="2">
    <location>
        <begin position="2256"/>
        <end position="2265"/>
    </location>
</feature>
<dbReference type="SUPFAM" id="SSF69349">
    <property type="entry name" value="Phage fibre proteins"/>
    <property type="match status" value="1"/>
</dbReference>
<name>A0A1Y1JKP2_PLAGO</name>
<dbReference type="PANTHER" id="PTHR12121:SF34">
    <property type="entry name" value="PROTEIN ANGEL"/>
    <property type="match status" value="1"/>
</dbReference>
<feature type="compositionally biased region" description="Basic and acidic residues" evidence="2">
    <location>
        <begin position="403"/>
        <end position="519"/>
    </location>
</feature>
<feature type="region of interest" description="Disordered" evidence="2">
    <location>
        <begin position="30"/>
        <end position="183"/>
    </location>
</feature>
<feature type="compositionally biased region" description="Basic and acidic residues" evidence="2">
    <location>
        <begin position="30"/>
        <end position="60"/>
    </location>
</feature>
<keyword evidence="5" id="KW-1185">Reference proteome</keyword>
<feature type="coiled-coil region" evidence="1">
    <location>
        <begin position="729"/>
        <end position="756"/>
    </location>
</feature>
<gene>
    <name evidence="4" type="ORF">PGO_101190</name>
</gene>
<proteinExistence type="predicted"/>
<feature type="compositionally biased region" description="Basic and acidic residues" evidence="2">
    <location>
        <begin position="271"/>
        <end position="283"/>
    </location>
</feature>
<dbReference type="GO" id="GO:0000175">
    <property type="term" value="F:3'-5'-RNA exonuclease activity"/>
    <property type="evidence" value="ECO:0007669"/>
    <property type="project" value="TreeGrafter"/>
</dbReference>
<evidence type="ECO:0000259" key="3">
    <source>
        <dbReference type="Pfam" id="PF03372"/>
    </source>
</evidence>
<dbReference type="Gene3D" id="3.60.10.10">
    <property type="entry name" value="Endonuclease/exonuclease/phosphatase"/>
    <property type="match status" value="1"/>
</dbReference>
<dbReference type="Pfam" id="PF03372">
    <property type="entry name" value="Exo_endo_phos"/>
    <property type="match status" value="1"/>
</dbReference>
<evidence type="ECO:0000256" key="1">
    <source>
        <dbReference type="SAM" id="Coils"/>
    </source>
</evidence>
<feature type="compositionally biased region" description="Basic and acidic residues" evidence="2">
    <location>
        <begin position="1882"/>
        <end position="1897"/>
    </location>
</feature>
<dbReference type="GeneID" id="39748084"/>
<dbReference type="SUPFAM" id="SSF56219">
    <property type="entry name" value="DNase I-like"/>
    <property type="match status" value="1"/>
</dbReference>
<dbReference type="Proteomes" id="UP000195521">
    <property type="component" value="Unassembled WGS sequence"/>
</dbReference>
<feature type="compositionally biased region" description="Acidic residues" evidence="2">
    <location>
        <begin position="223"/>
        <end position="234"/>
    </location>
</feature>
<dbReference type="InterPro" id="IPR005135">
    <property type="entry name" value="Endo/exonuclease/phosphatase"/>
</dbReference>
<dbReference type="InterPro" id="IPR050410">
    <property type="entry name" value="CCR4/nocturin_mRNA_transcr"/>
</dbReference>
<dbReference type="RefSeq" id="XP_028543951.1">
    <property type="nucleotide sequence ID" value="XM_028688150.1"/>
</dbReference>
<feature type="compositionally biased region" description="Acidic residues" evidence="2">
    <location>
        <begin position="1838"/>
        <end position="1869"/>
    </location>
</feature>
<feature type="region of interest" description="Disordered" evidence="2">
    <location>
        <begin position="249"/>
        <end position="529"/>
    </location>
</feature>
<feature type="domain" description="Endonuclease/exonuclease/phosphatase" evidence="3">
    <location>
        <begin position="2335"/>
        <end position="2692"/>
    </location>
</feature>
<feature type="region of interest" description="Disordered" evidence="2">
    <location>
        <begin position="207"/>
        <end position="234"/>
    </location>
</feature>
<dbReference type="InterPro" id="IPR036691">
    <property type="entry name" value="Endo/exonu/phosph_ase_sf"/>
</dbReference>
<evidence type="ECO:0000313" key="5">
    <source>
        <dbReference type="Proteomes" id="UP000195521"/>
    </source>
</evidence>
<protein>
    <recommendedName>
        <fullName evidence="3">Endonuclease/exonuclease/phosphatase domain-containing protein</fullName>
    </recommendedName>
</protein>
<feature type="region of interest" description="Disordered" evidence="2">
    <location>
        <begin position="1830"/>
        <end position="1906"/>
    </location>
</feature>
<reference evidence="5" key="1">
    <citation type="submission" date="2017-04" db="EMBL/GenBank/DDBJ databases">
        <title>Plasmodium gonderi genome.</title>
        <authorList>
            <person name="Arisue N."/>
            <person name="Honma H."/>
            <person name="Kawai S."/>
            <person name="Tougan T."/>
            <person name="Tanabe K."/>
            <person name="Horii T."/>
        </authorList>
    </citation>
    <scope>NUCLEOTIDE SEQUENCE [LARGE SCALE GENOMIC DNA]</scope>
    <source>
        <strain evidence="5">ATCC 30045</strain>
    </source>
</reference>
<evidence type="ECO:0000313" key="4">
    <source>
        <dbReference type="EMBL" id="GAW81362.1"/>
    </source>
</evidence>
<feature type="compositionally biased region" description="Low complexity" evidence="2">
    <location>
        <begin position="347"/>
        <end position="394"/>
    </location>
</feature>
<comment type="caution">
    <text evidence="4">The sequence shown here is derived from an EMBL/GenBank/DDBJ whole genome shotgun (WGS) entry which is preliminary data.</text>
</comment>
<dbReference type="OMA" id="KNDSPQN"/>
<dbReference type="PANTHER" id="PTHR12121">
    <property type="entry name" value="CARBON CATABOLITE REPRESSOR PROTEIN 4"/>
    <property type="match status" value="1"/>
</dbReference>
<sequence>MDHPSKGSFIYFQKNKSNEKQMNYKCEDSMYSKGEDKKSRKWSNPDRDMTIKGITERTQMENKGTTSALKDQGGNNIYMNSPLKILKKNMNTHKKKYAKSGRGTPLSSSPSSEKGQDYGQNIFSEKGSNSKISGLEEKANRSGSNYSGYGESIKETNKNTQQFKLKFNKNKKNQTKEENNLNNISKDIKIRKSNILELNKLLKENLRIEEDLKKKKKGKGNKEEEEDEDEEDDYEKFYYQKWGHKDIDKIRSVEQPEPMQKELTSQEEGSSEMKRDSGKDIKEKSKRKNKEKNKDNKAKHKSEDREKEKFILKAKGKEFDLTEQDGVAKKKDQQMPNNPNCSVRSMHNNLPNRNSSNSNSNSNDNRNSNRSGNRNSNRNSNHYSNHNNLEGKNNSKNKKSKNKKAEPPQGKKNESPQHRRNELGQSKKNEPSQNKKNESGQSKKNEPSQNKKNESGQNKKNEMMHNKKMESPQNRKIDMGQNKKNETTQNKKNESGQNRKNESPQNKKSESGKSTKKNESLQNRKNKREDFVTIANANCIQDQGGDGILNKNDFMMEGNIILKNKNIENSLNFCDHYSYHYNNSKNDITNINNTRKGIFNKSTIDLYYHNTGGVVVGGGYMMDANNNKIFSFKKESRNDIIMKSVNDNLNNASGLTSDFGHVSATGSLMGSGSINKNSKFHVNKNFTKAHEISDCNFEDISNVYNKYKIPFDPMPISESFDHDTCNNKYAHNKSLLTNINNELKNLKDNNQMNIKNNSMINNKRNTNMNTSLSNKENQLTNNKEIEERSHSSIIHISSHVGKKYINNKNLQNFNNKQNFSNEGIDRSMNSKMNMCSNMGGESRSTMGGNTLAGNHPGCNKVTSYHMINHHIGCNSVGSNLLRCSLSSSNLESNNSIGNTLKDESILDSRTYNRMLNNGGGTTVGGAVGATSGSAVGATTLGVISGVGGSGGGGGSMNIILSDESSKRLNSSYANVKSALNNSSNILNNGDKVYTGGEEENISDSITNMKNINGTLFLTTKLNSNMNDVLNNNNNRMSDLMNVHNYMNNVLMYDNGNGMYNGKIGNMNNYVRQNLAHFSCQNVENYTSANLENFDSPNVDSYSNPNMDNYTNPNMDNYTNPNMDNYTNPNLDNYTNPNTDSYLNPDLDSYGNPHIDNYGNQIMDNYVNPIMNSYASQTMDDYSVGNVDCYAAGNVDCYASGNVDTYAAGNVETFAAGNVENYATGNVETFAAGNVENYASGNVENYATGNVENYATGNVNGYANGHMDNFVNPIMENYINPNVETFGNPNMDNFGTQNVGGFVNSNVENFGTTNMDSFASHNIDTFSSHNIENFAAQNMDNFVSHNVDNFASSNVENFASPNVENFTSPNVENFASPNVESISHGYINNLPVNFINGGMTNQLKSSRGTSSINNINHFSNEMDGTSSNILSSIVKKNTNILLSSIKNEGIGSKSNLNVNYMNKSFDKASNIFVKNGIRSSRNTSGNKIKRNKNKEVVENKNIKYELTSSPVKENNGNVVYHDNRINANSATEDISSVRGNFAHKYERAIHNNNNDAAASALATAIATAIACSTKGAGSSVQHMESVEETEVTKKKVKNEKKKKKKKKKTDIKNIKMNINKINLLAKKKKKYLAEIIRCELIWGPAKNKEPITPVESCELHPVVIIKDQYGHLYDDDEDNENNPIGKTVNIFYRWSRGPPRTVCFFHPQKIACLQCTVTFRCFCSYECFMKGFDHLHKYYRSNGLINIPSHPNLHTYGVPCSPFDWENYEKNIEFDEKHYNSLIQSGLINSPDKEKWEIINNERNYIPCIKDVGHQIMLETMLLDKDSLLSSENGMTSSDECDDDDDDDDDDVDDDDDDDAAADDVDDDNDESLHSCGDANNGRIHEHGNHTDDIRDNFETNGNQHKNELQKGGECIVCSSDENNLQNNSRNHNSNNEKQMSYVRYSDVEKNQFIVMNSNQVSTINDTSLPTGFTDKSCNVNNNNLVKINNIVNRRGSKEETDVPDQNNTSSSTHNMYITNAERSTDTNLKHPIQNNTTLNFPNNMSTSTLKEGKNNAEEGYTLNSVIKYSGNDEEYVKDKEKRIDNIGISCVNVGYVKLNSEENNTSEMNSTYIQNSTNRVNSLTNNISMEKKEVNCINVIAKESIDTYDSDEPKELDLIELKTKEKEVNNFKMLANVQSADASNMQNDGNVEHVQINENDKTGTQSSRNSKNANSSLNLDPNQNSLVNGRNEYATTQLEMKETQINHCTETEQKQKQNALEQKSPNMLKKKKKKKKKKKIYILDDQVWNSIKDPNIYHKIITGCCIPNLTVAPNYSITCFKNSSSINPHNQFTIMTWNVLAEIYGTIEAFPHCDPYMLAWSYRKTKIIQEILNNSPDIICLQEIQNEHFLDFFKPSLGKFGYEGVYKQKTKEIFTSPSGKRRGGKYTIDGCAIFYNKKKLKFVETYALEFSKLIKEASVFTLPKEIQKNPSLVKRLLKDNVALVILLEYIQQYSKIYDNKNEEKENKKLIIVANTHIVANPEANYVKIWQTQILVKVVEYLKINFTNKYDTVPSLIICGDFNSTPSSAVYQLIYRKTCSRTHEDFNSDKYNLLTDLPLGHNLNLKSAYAISKLLAQKLNPEDYSTNMEIFEPLFTNYTGNFIGCLDYIFYNDENLNIISTVNIADENQLMQEAHIYQLSNCALPSPIRPSDHLPLIAKFEFKIY</sequence>
<feature type="compositionally biased region" description="Polar residues" evidence="2">
    <location>
        <begin position="105"/>
        <end position="132"/>
    </location>
</feature>